<dbReference type="AlphaFoldDB" id="A0A2P6MU89"/>
<evidence type="ECO:0000313" key="1">
    <source>
        <dbReference type="EMBL" id="PRP75257.1"/>
    </source>
</evidence>
<reference evidence="1 2" key="1">
    <citation type="journal article" date="2018" name="Genome Biol. Evol.">
        <title>Multiple Roots of Fruiting Body Formation in Amoebozoa.</title>
        <authorList>
            <person name="Hillmann F."/>
            <person name="Forbes G."/>
            <person name="Novohradska S."/>
            <person name="Ferling I."/>
            <person name="Riege K."/>
            <person name="Groth M."/>
            <person name="Westermann M."/>
            <person name="Marz M."/>
            <person name="Spaller T."/>
            <person name="Winckler T."/>
            <person name="Schaap P."/>
            <person name="Glockner G."/>
        </authorList>
    </citation>
    <scope>NUCLEOTIDE SEQUENCE [LARGE SCALE GENOMIC DNA]</scope>
    <source>
        <strain evidence="1 2">Jena</strain>
    </source>
</reference>
<accession>A0A2P6MU89</accession>
<dbReference type="EMBL" id="MDYQ01000402">
    <property type="protein sequence ID" value="PRP75257.1"/>
    <property type="molecule type" value="Genomic_DNA"/>
</dbReference>
<comment type="caution">
    <text evidence="1">The sequence shown here is derived from an EMBL/GenBank/DDBJ whole genome shotgun (WGS) entry which is preliminary data.</text>
</comment>
<gene>
    <name evidence="1" type="ORF">PROFUN_15819</name>
</gene>
<organism evidence="1 2">
    <name type="scientific">Planoprotostelium fungivorum</name>
    <dbReference type="NCBI Taxonomy" id="1890364"/>
    <lineage>
        <taxon>Eukaryota</taxon>
        <taxon>Amoebozoa</taxon>
        <taxon>Evosea</taxon>
        <taxon>Variosea</taxon>
        <taxon>Cavosteliida</taxon>
        <taxon>Cavosteliaceae</taxon>
        <taxon>Planoprotostelium</taxon>
    </lineage>
</organism>
<evidence type="ECO:0000313" key="2">
    <source>
        <dbReference type="Proteomes" id="UP000241769"/>
    </source>
</evidence>
<sequence length="55" mass="6518">MTLNGYRSTHKTNQSSTESTFDACMALHLHLMKIFQLRHEEEDNPREQDKLKDKL</sequence>
<keyword evidence="2" id="KW-1185">Reference proteome</keyword>
<dbReference type="Proteomes" id="UP000241769">
    <property type="component" value="Unassembled WGS sequence"/>
</dbReference>
<dbReference type="InParanoid" id="A0A2P6MU89"/>
<protein>
    <submittedName>
        <fullName evidence="1">Uncharacterized protein</fullName>
    </submittedName>
</protein>
<name>A0A2P6MU89_9EUKA</name>
<proteinExistence type="predicted"/>